<sequence length="355" mass="38993">MRSPTILLLFPRIRPIHSSVKTLRLSRAYTAATSASPTTASKTSIEQLRKTLLASHPTTEPALLDALKQLRNRAEERAVPKPTPIDPTPSSPTAAILSQAQEPSPTSPPPQNEPDDVLPDIAFTLLKQITDSGKLTLTPPILESYIHLCSATSTPSAIPPALALYTSPSPTHPRNAVPTELAQLSLLSSLNNRDLPASLDIIDLTFSSPAFINRKRLTRALPSFLLGGFLLPATFWSAATTLAEYQDTFPLETARQYAFIGLLCYGAFTGGLGLVAVTTRNDQMRRVRWLPGTPLRKRWEREEERQALDAVALWWGFKEKERWGGEQGDEWELLRSVVGRKGMVLDAPASMPGMQ</sequence>
<feature type="transmembrane region" description="Helical" evidence="2">
    <location>
        <begin position="257"/>
        <end position="278"/>
    </location>
</feature>
<feature type="compositionally biased region" description="Pro residues" evidence="1">
    <location>
        <begin position="81"/>
        <end position="90"/>
    </location>
</feature>
<evidence type="ECO:0000313" key="4">
    <source>
        <dbReference type="Proteomes" id="UP000298138"/>
    </source>
</evidence>
<dbReference type="AlphaFoldDB" id="A0A4S2N5B8"/>
<organism evidence="3 4">
    <name type="scientific">Ascodesmis nigricans</name>
    <dbReference type="NCBI Taxonomy" id="341454"/>
    <lineage>
        <taxon>Eukaryota</taxon>
        <taxon>Fungi</taxon>
        <taxon>Dikarya</taxon>
        <taxon>Ascomycota</taxon>
        <taxon>Pezizomycotina</taxon>
        <taxon>Pezizomycetes</taxon>
        <taxon>Pezizales</taxon>
        <taxon>Ascodesmidaceae</taxon>
        <taxon>Ascodesmis</taxon>
    </lineage>
</organism>
<dbReference type="InParanoid" id="A0A4S2N5B8"/>
<evidence type="ECO:0000256" key="1">
    <source>
        <dbReference type="SAM" id="MobiDB-lite"/>
    </source>
</evidence>
<dbReference type="EMBL" id="ML220113">
    <property type="protein sequence ID" value="TGZ84411.1"/>
    <property type="molecule type" value="Genomic_DNA"/>
</dbReference>
<name>A0A4S2N5B8_9PEZI</name>
<reference evidence="3 4" key="1">
    <citation type="submission" date="2019-04" db="EMBL/GenBank/DDBJ databases">
        <title>Comparative genomics and transcriptomics to analyze fruiting body development in filamentous ascomycetes.</title>
        <authorList>
            <consortium name="DOE Joint Genome Institute"/>
            <person name="Lutkenhaus R."/>
            <person name="Traeger S."/>
            <person name="Breuer J."/>
            <person name="Kuo A."/>
            <person name="Lipzen A."/>
            <person name="Pangilinan J."/>
            <person name="Dilworth D."/>
            <person name="Sandor L."/>
            <person name="Poggeler S."/>
            <person name="Barry K."/>
            <person name="Grigoriev I.V."/>
            <person name="Nowrousian M."/>
        </authorList>
    </citation>
    <scope>NUCLEOTIDE SEQUENCE [LARGE SCALE GENOMIC DNA]</scope>
    <source>
        <strain evidence="3 4">CBS 389.68</strain>
    </source>
</reference>
<gene>
    <name evidence="3" type="ORF">EX30DRAFT_338938</name>
</gene>
<accession>A0A4S2N5B8</accession>
<keyword evidence="2" id="KW-0812">Transmembrane</keyword>
<feature type="region of interest" description="Disordered" evidence="1">
    <location>
        <begin position="75"/>
        <end position="117"/>
    </location>
</feature>
<proteinExistence type="predicted"/>
<evidence type="ECO:0000313" key="3">
    <source>
        <dbReference type="EMBL" id="TGZ84411.1"/>
    </source>
</evidence>
<keyword evidence="2" id="KW-0472">Membrane</keyword>
<protein>
    <submittedName>
        <fullName evidence="3">Uncharacterized protein</fullName>
    </submittedName>
</protein>
<evidence type="ECO:0000256" key="2">
    <source>
        <dbReference type="SAM" id="Phobius"/>
    </source>
</evidence>
<dbReference type="Proteomes" id="UP000298138">
    <property type="component" value="Unassembled WGS sequence"/>
</dbReference>
<dbReference type="OrthoDB" id="5360701at2759"/>
<keyword evidence="2" id="KW-1133">Transmembrane helix</keyword>
<feature type="transmembrane region" description="Helical" evidence="2">
    <location>
        <begin position="224"/>
        <end position="245"/>
    </location>
</feature>
<keyword evidence="4" id="KW-1185">Reference proteome</keyword>